<sequence length="273" mass="30126">MSTHQQFTVNRKTSAYWRVTFHNPPLNLIDPDSVYELLTLMDQIEADPDLKVVVFDSADPDYFIAHYDMSRAGEKQKGPRESELPAWIDFTTRLAKTPVVSIAEIRGRARGIGSEFLLACDMRFASLEKAVFGQPEVAVGVVPGGGANELLPRLVGRARALEIILSADDYDAQTAERYGWINRAIPDAELEGIVEELVRRISSFDKQTLSDAKRLLTRSGTPDASELLESRAAFISGASSKSTLEKLPKVFAQGLGKRTDFELSLGHSLGNLE</sequence>
<dbReference type="CDD" id="cd06558">
    <property type="entry name" value="crotonase-like"/>
    <property type="match status" value="1"/>
</dbReference>
<dbReference type="SUPFAM" id="SSF52096">
    <property type="entry name" value="ClpP/crotonase"/>
    <property type="match status" value="1"/>
</dbReference>
<evidence type="ECO:0000313" key="1">
    <source>
        <dbReference type="EMBL" id="MEK8128882.1"/>
    </source>
</evidence>
<organism evidence="1 2">
    <name type="scientific">Paenibacillus filicis</name>
    <dbReference type="NCBI Taxonomy" id="669464"/>
    <lineage>
        <taxon>Bacteria</taxon>
        <taxon>Bacillati</taxon>
        <taxon>Bacillota</taxon>
        <taxon>Bacilli</taxon>
        <taxon>Bacillales</taxon>
        <taxon>Paenibacillaceae</taxon>
        <taxon>Paenibacillus</taxon>
    </lineage>
</organism>
<gene>
    <name evidence="1" type="ORF">WMW72_13340</name>
</gene>
<dbReference type="RefSeq" id="WP_341415972.1">
    <property type="nucleotide sequence ID" value="NZ_JBBPCC010000007.1"/>
</dbReference>
<name>A0ABU9DJ51_9BACL</name>
<comment type="caution">
    <text evidence="1">The sequence shown here is derived from an EMBL/GenBank/DDBJ whole genome shotgun (WGS) entry which is preliminary data.</text>
</comment>
<proteinExistence type="predicted"/>
<dbReference type="EMBL" id="JBBPCC010000007">
    <property type="protein sequence ID" value="MEK8128882.1"/>
    <property type="molecule type" value="Genomic_DNA"/>
</dbReference>
<dbReference type="InterPro" id="IPR029045">
    <property type="entry name" value="ClpP/crotonase-like_dom_sf"/>
</dbReference>
<dbReference type="PANTHER" id="PTHR43459:SF1">
    <property type="entry name" value="EG:BACN32G11.4 PROTEIN"/>
    <property type="match status" value="1"/>
</dbReference>
<accession>A0ABU9DJ51</accession>
<dbReference type="PANTHER" id="PTHR43459">
    <property type="entry name" value="ENOYL-COA HYDRATASE"/>
    <property type="match status" value="1"/>
</dbReference>
<evidence type="ECO:0000313" key="2">
    <source>
        <dbReference type="Proteomes" id="UP001469365"/>
    </source>
</evidence>
<protein>
    <submittedName>
        <fullName evidence="1">Enoyl-CoA hydratase/isomerase family protein</fullName>
    </submittedName>
</protein>
<dbReference type="Gene3D" id="3.90.226.10">
    <property type="entry name" value="2-enoyl-CoA Hydratase, Chain A, domain 1"/>
    <property type="match status" value="1"/>
</dbReference>
<keyword evidence="2" id="KW-1185">Reference proteome</keyword>
<dbReference type="InterPro" id="IPR001753">
    <property type="entry name" value="Enoyl-CoA_hydra/iso"/>
</dbReference>
<reference evidence="1 2" key="1">
    <citation type="submission" date="2024-04" db="EMBL/GenBank/DDBJ databases">
        <title>draft genome sequnece of Paenibacillus filicis.</title>
        <authorList>
            <person name="Kim D.-U."/>
        </authorList>
    </citation>
    <scope>NUCLEOTIDE SEQUENCE [LARGE SCALE GENOMIC DNA]</scope>
    <source>
        <strain evidence="1 2">KACC14197</strain>
    </source>
</reference>
<dbReference type="Pfam" id="PF00378">
    <property type="entry name" value="ECH_1"/>
    <property type="match status" value="1"/>
</dbReference>
<dbReference type="Proteomes" id="UP001469365">
    <property type="component" value="Unassembled WGS sequence"/>
</dbReference>